<feature type="domain" description="Glycoside hydrolase family 3 N-terminal" evidence="6">
    <location>
        <begin position="69"/>
        <end position="207"/>
    </location>
</feature>
<proteinExistence type="inferred from homology"/>
<evidence type="ECO:0000313" key="8">
    <source>
        <dbReference type="Proteomes" id="UP000282125"/>
    </source>
</evidence>
<evidence type="ECO:0000256" key="1">
    <source>
        <dbReference type="ARBA" id="ARBA00001231"/>
    </source>
</evidence>
<dbReference type="Proteomes" id="UP000282125">
    <property type="component" value="Unassembled WGS sequence"/>
</dbReference>
<keyword evidence="4" id="KW-0378">Hydrolase</keyword>
<evidence type="ECO:0000313" key="7">
    <source>
        <dbReference type="EMBL" id="RRH73852.1"/>
    </source>
</evidence>
<accession>A0A3P3DJT3</accession>
<sequence length="226" mass="24471">MTAGRALSRKFARLRRRVRPGLRALRDLPMALTFPLALIPRPPPSDPLERAVADLLLLGFYGKDPRALPARLLARQIRDGEVGGVFFVSDNVAKPEALRGLVQMMQPPGRQPLIAIDHEGGLVQRLKAEHGFSRLPSAQDMARLHSPEAARGLYAGAAAELAAAGFNLSLGPVLDLCDPQNVAIGQAGRAYHEKADQVARYGAAFTEPRRGCRRLIRVSYAAMGSV</sequence>
<evidence type="ECO:0000256" key="5">
    <source>
        <dbReference type="ARBA" id="ARBA00023295"/>
    </source>
</evidence>
<dbReference type="SUPFAM" id="SSF51445">
    <property type="entry name" value="(Trans)glycosidases"/>
    <property type="match status" value="1"/>
</dbReference>
<evidence type="ECO:0000256" key="3">
    <source>
        <dbReference type="ARBA" id="ARBA00012663"/>
    </source>
</evidence>
<dbReference type="InterPro" id="IPR050226">
    <property type="entry name" value="NagZ_Beta-hexosaminidase"/>
</dbReference>
<dbReference type="AlphaFoldDB" id="A0A3P3DJT3"/>
<protein>
    <recommendedName>
        <fullName evidence="3">beta-N-acetylhexosaminidase</fullName>
        <ecNumber evidence="3">3.2.1.52</ecNumber>
    </recommendedName>
</protein>
<dbReference type="InterPro" id="IPR001764">
    <property type="entry name" value="Glyco_hydro_3_N"/>
</dbReference>
<dbReference type="InterPro" id="IPR036962">
    <property type="entry name" value="Glyco_hydro_3_N_sf"/>
</dbReference>
<dbReference type="EMBL" id="RRAZ01000016">
    <property type="protein sequence ID" value="RRH73852.1"/>
    <property type="molecule type" value="Genomic_DNA"/>
</dbReference>
<dbReference type="GO" id="GO:0009254">
    <property type="term" value="P:peptidoglycan turnover"/>
    <property type="evidence" value="ECO:0007669"/>
    <property type="project" value="TreeGrafter"/>
</dbReference>
<dbReference type="Pfam" id="PF00933">
    <property type="entry name" value="Glyco_hydro_3"/>
    <property type="match status" value="1"/>
</dbReference>
<evidence type="ECO:0000259" key="6">
    <source>
        <dbReference type="Pfam" id="PF00933"/>
    </source>
</evidence>
<gene>
    <name evidence="7" type="ORF">EG244_12345</name>
</gene>
<name>A0A3P3DJT3_9RHOB</name>
<dbReference type="InterPro" id="IPR017853">
    <property type="entry name" value="GH"/>
</dbReference>
<evidence type="ECO:0000256" key="2">
    <source>
        <dbReference type="ARBA" id="ARBA00005336"/>
    </source>
</evidence>
<feature type="non-terminal residue" evidence="7">
    <location>
        <position position="226"/>
    </location>
</feature>
<comment type="catalytic activity">
    <reaction evidence="1">
        <text>Hydrolysis of terminal non-reducing N-acetyl-D-hexosamine residues in N-acetyl-beta-D-hexosaminides.</text>
        <dbReference type="EC" id="3.2.1.52"/>
    </reaction>
</comment>
<organism evidence="7 8">
    <name type="scientific">Falsigemmobacter faecalis</name>
    <dbReference type="NCBI Taxonomy" id="2488730"/>
    <lineage>
        <taxon>Bacteria</taxon>
        <taxon>Pseudomonadati</taxon>
        <taxon>Pseudomonadota</taxon>
        <taxon>Alphaproteobacteria</taxon>
        <taxon>Rhodobacterales</taxon>
        <taxon>Paracoccaceae</taxon>
        <taxon>Falsigemmobacter</taxon>
    </lineage>
</organism>
<evidence type="ECO:0000256" key="4">
    <source>
        <dbReference type="ARBA" id="ARBA00022801"/>
    </source>
</evidence>
<dbReference type="PANTHER" id="PTHR30480:SF13">
    <property type="entry name" value="BETA-HEXOSAMINIDASE"/>
    <property type="match status" value="1"/>
</dbReference>
<dbReference type="GO" id="GO:0004563">
    <property type="term" value="F:beta-N-acetylhexosaminidase activity"/>
    <property type="evidence" value="ECO:0007669"/>
    <property type="project" value="UniProtKB-EC"/>
</dbReference>
<keyword evidence="8" id="KW-1185">Reference proteome</keyword>
<dbReference type="PANTHER" id="PTHR30480">
    <property type="entry name" value="BETA-HEXOSAMINIDASE-RELATED"/>
    <property type="match status" value="1"/>
</dbReference>
<dbReference type="EC" id="3.2.1.52" evidence="3"/>
<keyword evidence="5" id="KW-0326">Glycosidase</keyword>
<comment type="caution">
    <text evidence="7">The sequence shown here is derived from an EMBL/GenBank/DDBJ whole genome shotgun (WGS) entry which is preliminary data.</text>
</comment>
<reference evidence="7 8" key="1">
    <citation type="submission" date="2018-11" db="EMBL/GenBank/DDBJ databases">
        <title>Gemmobacter sp. nov., YIM 102744-1 draft genome.</title>
        <authorList>
            <person name="Li G."/>
            <person name="Jiang Y."/>
        </authorList>
    </citation>
    <scope>NUCLEOTIDE SEQUENCE [LARGE SCALE GENOMIC DNA]</scope>
    <source>
        <strain evidence="7 8">YIM 102744-1</strain>
    </source>
</reference>
<dbReference type="GO" id="GO:0005975">
    <property type="term" value="P:carbohydrate metabolic process"/>
    <property type="evidence" value="ECO:0007669"/>
    <property type="project" value="InterPro"/>
</dbReference>
<comment type="similarity">
    <text evidence="2">Belongs to the glycosyl hydrolase 3 family.</text>
</comment>
<dbReference type="Gene3D" id="3.20.20.300">
    <property type="entry name" value="Glycoside hydrolase, family 3, N-terminal domain"/>
    <property type="match status" value="1"/>
</dbReference>